<feature type="transmembrane region" description="Helical" evidence="11">
    <location>
        <begin position="45"/>
        <end position="64"/>
    </location>
</feature>
<dbReference type="RefSeq" id="WP_208852094.1">
    <property type="nucleotide sequence ID" value="NZ_CP028271.1"/>
</dbReference>
<dbReference type="PANTHER" id="PTHR48086">
    <property type="entry name" value="SODIUM/PROLINE SYMPORTER-RELATED"/>
    <property type="match status" value="1"/>
</dbReference>
<keyword evidence="5" id="KW-0769">Symport</keyword>
<feature type="transmembrane region" description="Helical" evidence="11">
    <location>
        <begin position="6"/>
        <end position="25"/>
    </location>
</feature>
<dbReference type="Pfam" id="PF00474">
    <property type="entry name" value="SSF"/>
    <property type="match status" value="1"/>
</dbReference>
<dbReference type="PANTHER" id="PTHR48086:SF7">
    <property type="entry name" value="SODIUM-SOLUTE SYMPORTER-RELATED"/>
    <property type="match status" value="1"/>
</dbReference>
<dbReference type="GO" id="GO:0015293">
    <property type="term" value="F:symporter activity"/>
    <property type="evidence" value="ECO:0007669"/>
    <property type="project" value="UniProtKB-KW"/>
</dbReference>
<evidence type="ECO:0000256" key="7">
    <source>
        <dbReference type="ARBA" id="ARBA00023053"/>
    </source>
</evidence>
<dbReference type="GO" id="GO:0006814">
    <property type="term" value="P:sodium ion transport"/>
    <property type="evidence" value="ECO:0007669"/>
    <property type="project" value="UniProtKB-KW"/>
</dbReference>
<feature type="transmembrane region" description="Helical" evidence="11">
    <location>
        <begin position="222"/>
        <end position="240"/>
    </location>
</feature>
<dbReference type="Gene3D" id="1.20.1730.10">
    <property type="entry name" value="Sodium/glucose cotransporter"/>
    <property type="match status" value="1"/>
</dbReference>
<keyword evidence="13" id="KW-1185">Reference proteome</keyword>
<comment type="subcellular location">
    <subcellularLocation>
        <location evidence="1">Membrane</location>
        <topology evidence="1">Multi-pass membrane protein</topology>
    </subcellularLocation>
</comment>
<keyword evidence="4 11" id="KW-0812">Transmembrane</keyword>
<keyword evidence="3" id="KW-0813">Transport</keyword>
<keyword evidence="8 11" id="KW-0472">Membrane</keyword>
<dbReference type="InterPro" id="IPR001734">
    <property type="entry name" value="Na/solute_symporter"/>
</dbReference>
<dbReference type="PROSITE" id="PS50283">
    <property type="entry name" value="NA_SOLUT_SYMP_3"/>
    <property type="match status" value="1"/>
</dbReference>
<keyword evidence="9" id="KW-0406">Ion transport</keyword>
<evidence type="ECO:0000313" key="12">
    <source>
        <dbReference type="EMBL" id="QHM71953.1"/>
    </source>
</evidence>
<feature type="transmembrane region" description="Helical" evidence="11">
    <location>
        <begin position="410"/>
        <end position="426"/>
    </location>
</feature>
<dbReference type="Proteomes" id="UP000464053">
    <property type="component" value="Chromosome"/>
</dbReference>
<proteinExistence type="inferred from homology"/>
<reference evidence="12 13" key="1">
    <citation type="submission" date="2018-03" db="EMBL/GenBank/DDBJ databases">
        <title>Pantoea intestinalis SRCM103226 isolated form the mealworm.</title>
        <authorList>
            <person name="Jeong D.-Y."/>
            <person name="Kim J.W."/>
        </authorList>
    </citation>
    <scope>NUCLEOTIDE SEQUENCE [LARGE SCALE GENOMIC DNA]</scope>
    <source>
        <strain evidence="12 13">SRCM103226</strain>
    </source>
</reference>
<organism evidence="12 13">
    <name type="scientific">Mixta intestinalis</name>
    <dbReference type="NCBI Taxonomy" id="1615494"/>
    <lineage>
        <taxon>Bacteria</taxon>
        <taxon>Pseudomonadati</taxon>
        <taxon>Pseudomonadota</taxon>
        <taxon>Gammaproteobacteria</taxon>
        <taxon>Enterobacterales</taxon>
        <taxon>Erwiniaceae</taxon>
        <taxon>Mixta</taxon>
    </lineage>
</organism>
<gene>
    <name evidence="12" type="primary">opuE_2</name>
    <name evidence="12" type="ORF">C7M51_02252</name>
</gene>
<protein>
    <submittedName>
        <fullName evidence="12">Osmoregulated proline transporter OpuE</fullName>
    </submittedName>
</protein>
<dbReference type="GO" id="GO:0005886">
    <property type="term" value="C:plasma membrane"/>
    <property type="evidence" value="ECO:0007669"/>
    <property type="project" value="TreeGrafter"/>
</dbReference>
<evidence type="ECO:0000256" key="8">
    <source>
        <dbReference type="ARBA" id="ARBA00023136"/>
    </source>
</evidence>
<keyword evidence="7" id="KW-0915">Sodium</keyword>
<dbReference type="EMBL" id="CP028271">
    <property type="protein sequence ID" value="QHM71953.1"/>
    <property type="molecule type" value="Genomic_DNA"/>
</dbReference>
<dbReference type="InterPro" id="IPR038377">
    <property type="entry name" value="Na/Glc_symporter_sf"/>
</dbReference>
<evidence type="ECO:0000256" key="11">
    <source>
        <dbReference type="SAM" id="Phobius"/>
    </source>
</evidence>
<feature type="transmembrane region" description="Helical" evidence="11">
    <location>
        <begin position="356"/>
        <end position="375"/>
    </location>
</feature>
<dbReference type="InterPro" id="IPR050277">
    <property type="entry name" value="Sodium:Solute_Symporter"/>
</dbReference>
<keyword evidence="6 11" id="KW-1133">Transmembrane helix</keyword>
<evidence type="ECO:0000256" key="6">
    <source>
        <dbReference type="ARBA" id="ARBA00022989"/>
    </source>
</evidence>
<comment type="similarity">
    <text evidence="2 10">Belongs to the sodium:solute symporter (SSF) (TC 2.A.21) family.</text>
</comment>
<dbReference type="AlphaFoldDB" id="A0A6P1PZZ1"/>
<feature type="transmembrane region" description="Helical" evidence="11">
    <location>
        <begin position="150"/>
        <end position="168"/>
    </location>
</feature>
<feature type="transmembrane region" description="Helical" evidence="11">
    <location>
        <begin position="118"/>
        <end position="144"/>
    </location>
</feature>
<evidence type="ECO:0000256" key="4">
    <source>
        <dbReference type="ARBA" id="ARBA00022692"/>
    </source>
</evidence>
<keyword evidence="9" id="KW-0739">Sodium transport</keyword>
<feature type="transmembrane region" description="Helical" evidence="11">
    <location>
        <begin position="76"/>
        <end position="97"/>
    </location>
</feature>
<feature type="transmembrane region" description="Helical" evidence="11">
    <location>
        <begin position="180"/>
        <end position="199"/>
    </location>
</feature>
<evidence type="ECO:0000256" key="2">
    <source>
        <dbReference type="ARBA" id="ARBA00006434"/>
    </source>
</evidence>
<evidence type="ECO:0000256" key="9">
    <source>
        <dbReference type="ARBA" id="ARBA00023201"/>
    </source>
</evidence>
<dbReference type="KEGG" id="mint:C7M51_02252"/>
<evidence type="ECO:0000256" key="5">
    <source>
        <dbReference type="ARBA" id="ARBA00022847"/>
    </source>
</evidence>
<sequence length="469" mass="50396">MSNHTVITVIVILYVLIMIGVSLYARTRINNSDDYHLAGRRLGTVMLAGTLAATEIGGGSTIGVTAKAYGEWGISAAWYVIATGIGIFLVAFIAPYMRRAMATTVPEIIGRRYGKSSHLITSILSVISLISLAAAQITACATVVSVMLNIHFSIALLVAGCLLVFYTWVGGMWSLSLTDFIQFFIIVFGFTIAVIYILASDPAGWTHVFHALPQEKLSTTRLGWGSIIGLIVMYFMTFCTGQEAVQRFYSAKNEKIAIRGALLCGLVIAAYALVPAIFGLIASVYYPDITANDALAITAANKLPPLFAGVILSAVLFATMSSGSGDLLGASSIMVKDIYYGFINKKAHTSESELKSSKRIVIITGVIAIIIAFFSQQIIELLIFAFTIRATGPFAAYLYGLLADYVTPRAGLLSIIVGTLAGIIWQCLGQPYGIYAIIIGALMSLISFLITRKVDRLLGIKGSPSLYHE</sequence>
<name>A0A6P1PZZ1_9GAMM</name>
<evidence type="ECO:0000256" key="1">
    <source>
        <dbReference type="ARBA" id="ARBA00004141"/>
    </source>
</evidence>
<dbReference type="CDD" id="cd10322">
    <property type="entry name" value="SLC5sbd"/>
    <property type="match status" value="1"/>
</dbReference>
<feature type="transmembrane region" description="Helical" evidence="11">
    <location>
        <begin position="432"/>
        <end position="451"/>
    </location>
</feature>
<feature type="transmembrane region" description="Helical" evidence="11">
    <location>
        <begin position="381"/>
        <end position="403"/>
    </location>
</feature>
<accession>A0A6P1PZZ1</accession>
<feature type="transmembrane region" description="Helical" evidence="11">
    <location>
        <begin position="306"/>
        <end position="335"/>
    </location>
</feature>
<feature type="transmembrane region" description="Helical" evidence="11">
    <location>
        <begin position="261"/>
        <end position="286"/>
    </location>
</feature>
<evidence type="ECO:0000313" key="13">
    <source>
        <dbReference type="Proteomes" id="UP000464053"/>
    </source>
</evidence>
<evidence type="ECO:0000256" key="10">
    <source>
        <dbReference type="RuleBase" id="RU362091"/>
    </source>
</evidence>
<evidence type="ECO:0000256" key="3">
    <source>
        <dbReference type="ARBA" id="ARBA00022448"/>
    </source>
</evidence>